<feature type="transmembrane region" description="Helical" evidence="1">
    <location>
        <begin position="36"/>
        <end position="53"/>
    </location>
</feature>
<feature type="transmembrane region" description="Helical" evidence="1">
    <location>
        <begin position="82"/>
        <end position="100"/>
    </location>
</feature>
<accession>A0A6S6UI07</accession>
<dbReference type="InterPro" id="IPR007038">
    <property type="entry name" value="HupE_UreJ"/>
</dbReference>
<dbReference type="Pfam" id="PF04955">
    <property type="entry name" value="HupE_UreJ"/>
    <property type="match status" value="1"/>
</dbReference>
<keyword evidence="1" id="KW-1133">Transmembrane helix</keyword>
<evidence type="ECO:0000313" key="2">
    <source>
        <dbReference type="EMBL" id="CAA6829007.1"/>
    </source>
</evidence>
<feature type="transmembrane region" description="Helical" evidence="1">
    <location>
        <begin position="140"/>
        <end position="159"/>
    </location>
</feature>
<feature type="transmembrane region" description="Helical" evidence="1">
    <location>
        <begin position="59"/>
        <end position="75"/>
    </location>
</feature>
<protein>
    <submittedName>
        <fullName evidence="2">Uncharacterized protein</fullName>
    </submittedName>
</protein>
<organism evidence="2">
    <name type="scientific">uncultured Thiotrichaceae bacterium</name>
    <dbReference type="NCBI Taxonomy" id="298394"/>
    <lineage>
        <taxon>Bacteria</taxon>
        <taxon>Pseudomonadati</taxon>
        <taxon>Pseudomonadota</taxon>
        <taxon>Gammaproteobacteria</taxon>
        <taxon>Thiotrichales</taxon>
        <taxon>Thiotrichaceae</taxon>
        <taxon>environmental samples</taxon>
    </lineage>
</organism>
<keyword evidence="1" id="KW-0472">Membrane</keyword>
<sequence length="166" mass="18013">MNGVLHPLIIPAQVILLVSLGLLLGRQGDQAIGKVLPAFLICLLFSAGLSLIWSPLPEWALLILAMLLALWLISGRTIIDKLLLMAALVIAFLIGTDSLIEEFSGRERYFSLVGSCVGSYVVLLYSAGIAESLRRFQNGIVLRILGSWITASILLVLSLEMVNLRA</sequence>
<feature type="transmembrane region" description="Helical" evidence="1">
    <location>
        <begin position="112"/>
        <end position="133"/>
    </location>
</feature>
<name>A0A6S6UI07_9GAMM</name>
<gene>
    <name evidence="2" type="ORF">HELGO_WM52151</name>
</gene>
<reference evidence="2" key="1">
    <citation type="submission" date="2020-01" db="EMBL/GenBank/DDBJ databases">
        <authorList>
            <person name="Meier V. D."/>
            <person name="Meier V D."/>
        </authorList>
    </citation>
    <scope>NUCLEOTIDE SEQUENCE</scope>
    <source>
        <strain evidence="2">HLG_WM_MAG_09</strain>
    </source>
</reference>
<keyword evidence="1" id="KW-0812">Transmembrane</keyword>
<evidence type="ECO:0000256" key="1">
    <source>
        <dbReference type="SAM" id="Phobius"/>
    </source>
</evidence>
<dbReference type="AlphaFoldDB" id="A0A6S6UI07"/>
<dbReference type="EMBL" id="CACVAT010000490">
    <property type="protein sequence ID" value="CAA6829007.1"/>
    <property type="molecule type" value="Genomic_DNA"/>
</dbReference>
<proteinExistence type="predicted"/>
<feature type="transmembrane region" description="Helical" evidence="1">
    <location>
        <begin position="6"/>
        <end position="24"/>
    </location>
</feature>